<dbReference type="InterPro" id="IPR000898">
    <property type="entry name" value="Indolamine_dOase"/>
</dbReference>
<dbReference type="GO" id="GO:0005737">
    <property type="term" value="C:cytoplasm"/>
    <property type="evidence" value="ECO:0007669"/>
    <property type="project" value="TreeGrafter"/>
</dbReference>
<evidence type="ECO:0000256" key="1">
    <source>
        <dbReference type="ARBA" id="ARBA00007119"/>
    </source>
</evidence>
<evidence type="ECO:0000313" key="7">
    <source>
        <dbReference type="Proteomes" id="UP000034112"/>
    </source>
</evidence>
<reference evidence="7" key="1">
    <citation type="journal article" date="2015" name="Genome Announc.">
        <title>Draft whole-genome sequence of the biocontrol agent Trichoderma harzianum T6776.</title>
        <authorList>
            <person name="Baroncelli R."/>
            <person name="Piaggeschi G."/>
            <person name="Fiorini L."/>
            <person name="Bertolini E."/>
            <person name="Zapparata A."/>
            <person name="Pe M.E."/>
            <person name="Sarrocco S."/>
            <person name="Vannacci G."/>
        </authorList>
    </citation>
    <scope>NUCLEOTIDE SEQUENCE [LARGE SCALE GENOMIC DNA]</scope>
    <source>
        <strain evidence="7">T6776</strain>
    </source>
</reference>
<sequence>MSPHAIRPEALSQEQTDLSKFAVSRHAFLPEDSPPKMLSDSYYEPWELVAHNLPELIKAGRIHDAIRELPILSTDGLESEAEWRRAYVILSFFTHAYIWGGEVPEQILPPSLTVPYLRVSAHLELPPTLTYAGANLWNFTCNGEDFSNPEELSTLLSFTGTESESWFLLISVAMEAKASSIIPIMTRAIEAIKVHDYQVIIKALEELKTHIEEVGTLLERMHERCDPMTFYHQIRPFLAGSMNMEAAGLPKGVFYDEGNGKGEWRKLRGGSNGQSSLIAFWDIVLGVMHKGHSDSKGSFHEEARDYMPGPHARFLVHVARLGSIRKLALDLEDPLREEEHRLRAAYTSAVETFTAFRQKHINIVTRYILIPSKQPWTGPTRMNLASSSSEKKGEGLTGTGGSQLFPFLKQSRDETTVAGKLETSKP</sequence>
<dbReference type="PANTHER" id="PTHR28657:SF10">
    <property type="entry name" value="INDOLEAMINE 2,3-DIOXYGENASE"/>
    <property type="match status" value="1"/>
</dbReference>
<dbReference type="SUPFAM" id="SSF140959">
    <property type="entry name" value="Indolic compounds 2,3-dioxygenase-like"/>
    <property type="match status" value="1"/>
</dbReference>
<comment type="caution">
    <text evidence="6">The sequence shown here is derived from an EMBL/GenBank/DDBJ whole genome shotgun (WGS) entry which is preliminary data.</text>
</comment>
<dbReference type="OMA" id="WHQYSGG"/>
<evidence type="ECO:0000256" key="2">
    <source>
        <dbReference type="ARBA" id="ARBA00022723"/>
    </source>
</evidence>
<dbReference type="GO" id="GO:0019441">
    <property type="term" value="P:L-tryptophan catabolic process to kynurenine"/>
    <property type="evidence" value="ECO:0007669"/>
    <property type="project" value="InterPro"/>
</dbReference>
<evidence type="ECO:0000256" key="4">
    <source>
        <dbReference type="PIRSR" id="PIRSR600898-1"/>
    </source>
</evidence>
<keyword evidence="3 4" id="KW-0408">Iron</keyword>
<accession>A0A0G0AGT8</accession>
<dbReference type="Pfam" id="PF01231">
    <property type="entry name" value="IDO"/>
    <property type="match status" value="1"/>
</dbReference>
<comment type="similarity">
    <text evidence="1">Belongs to the indoleamine 2,3-dioxygenase family.</text>
</comment>
<dbReference type="Proteomes" id="UP000034112">
    <property type="component" value="Unassembled WGS sequence"/>
</dbReference>
<proteinExistence type="inferred from homology"/>
<evidence type="ECO:0000313" key="6">
    <source>
        <dbReference type="EMBL" id="KKP04174.1"/>
    </source>
</evidence>
<dbReference type="GO" id="GO:0046872">
    <property type="term" value="F:metal ion binding"/>
    <property type="evidence" value="ECO:0007669"/>
    <property type="project" value="UniProtKB-KW"/>
</dbReference>
<dbReference type="EMBL" id="JOKZ01000085">
    <property type="protein sequence ID" value="KKP04174.1"/>
    <property type="molecule type" value="Genomic_DNA"/>
</dbReference>
<dbReference type="GO" id="GO:0033754">
    <property type="term" value="F:indoleamine 2,3-dioxygenase activity"/>
    <property type="evidence" value="ECO:0007669"/>
    <property type="project" value="TreeGrafter"/>
</dbReference>
<keyword evidence="2 4" id="KW-0479">Metal-binding</keyword>
<organism evidence="6 7">
    <name type="scientific">Trichoderma harzianum</name>
    <name type="common">Hypocrea lixii</name>
    <dbReference type="NCBI Taxonomy" id="5544"/>
    <lineage>
        <taxon>Eukaryota</taxon>
        <taxon>Fungi</taxon>
        <taxon>Dikarya</taxon>
        <taxon>Ascomycota</taxon>
        <taxon>Pezizomycotina</taxon>
        <taxon>Sordariomycetes</taxon>
        <taxon>Hypocreomycetidae</taxon>
        <taxon>Hypocreales</taxon>
        <taxon>Hypocreaceae</taxon>
        <taxon>Trichoderma</taxon>
    </lineage>
</organism>
<feature type="binding site" description="proximal binding residue" evidence="4">
    <location>
        <position position="360"/>
    </location>
    <ligand>
        <name>heme b</name>
        <dbReference type="ChEBI" id="CHEBI:60344"/>
    </ligand>
    <ligandPart>
        <name>Fe</name>
        <dbReference type="ChEBI" id="CHEBI:18248"/>
    </ligandPart>
</feature>
<keyword evidence="4" id="KW-0349">Heme</keyword>
<keyword evidence="6" id="KW-0560">Oxidoreductase</keyword>
<name>A0A0G0AGT8_TRIHA</name>
<dbReference type="GO" id="GO:0034354">
    <property type="term" value="P:'de novo' NAD+ biosynthetic process from L-tryptophan"/>
    <property type="evidence" value="ECO:0007669"/>
    <property type="project" value="TreeGrafter"/>
</dbReference>
<dbReference type="PANTHER" id="PTHR28657">
    <property type="entry name" value="INDOLEAMINE 2,3-DIOXYGENASE"/>
    <property type="match status" value="1"/>
</dbReference>
<evidence type="ECO:0000256" key="3">
    <source>
        <dbReference type="ARBA" id="ARBA00023004"/>
    </source>
</evidence>
<gene>
    <name evidence="6" type="ORF">THAR02_03692</name>
</gene>
<feature type="region of interest" description="Disordered" evidence="5">
    <location>
        <begin position="379"/>
        <end position="426"/>
    </location>
</feature>
<dbReference type="GO" id="GO:0020037">
    <property type="term" value="F:heme binding"/>
    <property type="evidence" value="ECO:0007669"/>
    <property type="project" value="InterPro"/>
</dbReference>
<dbReference type="OrthoDB" id="540174at2759"/>
<keyword evidence="6" id="KW-0223">Dioxygenase</keyword>
<evidence type="ECO:0000256" key="5">
    <source>
        <dbReference type="SAM" id="MobiDB-lite"/>
    </source>
</evidence>
<dbReference type="InterPro" id="IPR037217">
    <property type="entry name" value="Trp/Indoleamine_2_3_dOase-like"/>
</dbReference>
<dbReference type="AlphaFoldDB" id="A0A0G0AGT8"/>
<protein>
    <submittedName>
        <fullName evidence="6">Indoleamine 2,3-dioxygenase</fullName>
    </submittedName>
</protein>
<dbReference type="Gene3D" id="1.20.58.480">
    <property type="match status" value="1"/>
</dbReference>